<dbReference type="Proteomes" id="UP000478052">
    <property type="component" value="Unassembled WGS sequence"/>
</dbReference>
<evidence type="ECO:0000313" key="1">
    <source>
        <dbReference type="EMBL" id="KAF0749969.1"/>
    </source>
</evidence>
<gene>
    <name evidence="1" type="ORF">FWK35_00025028</name>
</gene>
<feature type="non-terminal residue" evidence="1">
    <location>
        <position position="1"/>
    </location>
</feature>
<protein>
    <submittedName>
        <fullName evidence="1">Zinc finger MYM-type protein 1-like</fullName>
    </submittedName>
</protein>
<name>A0A6G0Y647_APHCR</name>
<dbReference type="OrthoDB" id="6611240at2759"/>
<comment type="caution">
    <text evidence="1">The sequence shown here is derived from an EMBL/GenBank/DDBJ whole genome shotgun (WGS) entry which is preliminary data.</text>
</comment>
<organism evidence="1 2">
    <name type="scientific">Aphis craccivora</name>
    <name type="common">Cowpea aphid</name>
    <dbReference type="NCBI Taxonomy" id="307492"/>
    <lineage>
        <taxon>Eukaryota</taxon>
        <taxon>Metazoa</taxon>
        <taxon>Ecdysozoa</taxon>
        <taxon>Arthropoda</taxon>
        <taxon>Hexapoda</taxon>
        <taxon>Insecta</taxon>
        <taxon>Pterygota</taxon>
        <taxon>Neoptera</taxon>
        <taxon>Paraneoptera</taxon>
        <taxon>Hemiptera</taxon>
        <taxon>Sternorrhyncha</taxon>
        <taxon>Aphidomorpha</taxon>
        <taxon>Aphidoidea</taxon>
        <taxon>Aphididae</taxon>
        <taxon>Aphidini</taxon>
        <taxon>Aphis</taxon>
        <taxon>Aphis</taxon>
    </lineage>
</organism>
<dbReference type="AlphaFoldDB" id="A0A6G0Y647"/>
<sequence>FIKNYLISNLSQHKLSDLALISIEHSIADSLSYNETINLFA</sequence>
<accession>A0A6G0Y647</accession>
<evidence type="ECO:0000313" key="2">
    <source>
        <dbReference type="Proteomes" id="UP000478052"/>
    </source>
</evidence>
<keyword evidence="2" id="KW-1185">Reference proteome</keyword>
<reference evidence="1 2" key="1">
    <citation type="submission" date="2019-08" db="EMBL/GenBank/DDBJ databases">
        <title>Whole genome of Aphis craccivora.</title>
        <authorList>
            <person name="Voronova N.V."/>
            <person name="Shulinski R.S."/>
            <person name="Bandarenka Y.V."/>
            <person name="Zhorov D.G."/>
            <person name="Warner D."/>
        </authorList>
    </citation>
    <scope>NUCLEOTIDE SEQUENCE [LARGE SCALE GENOMIC DNA]</scope>
    <source>
        <strain evidence="1">180601</strain>
        <tissue evidence="1">Whole Body</tissue>
    </source>
</reference>
<proteinExistence type="predicted"/>
<dbReference type="EMBL" id="VUJU01005904">
    <property type="protein sequence ID" value="KAF0749969.1"/>
    <property type="molecule type" value="Genomic_DNA"/>
</dbReference>